<dbReference type="InterPro" id="IPR013342">
    <property type="entry name" value="Mandelate_racemase_C"/>
</dbReference>
<dbReference type="FunFam" id="3.30.390.10:FF:000009">
    <property type="entry name" value="Hydrophobic dipeptide epimerase"/>
    <property type="match status" value="1"/>
</dbReference>
<sequence>MTAMKISAIELYEYDLTYSHGTYVMSKGRSAKQQPSNLVRVITDSGIEGWGEAATLSGNYLPVFAGSTRAALRELAPLLIGQDPRKSTHLQRLMSSVLMGQANAKNAFDVACWDIFGKSVDLPISALIGGVLSTDLPIFEAVPLSSTEESLDYVSKRSAQGIMRYQIKIGDNPVKDAARARAIVKAFPDIFFFVDANAGYTLLEAQIAMRALEDTNLYVEQPCRDLTDCAMLRKISGLPIVLDEAVLTHADLYRAKYEVNAAAVNIKLGRLGGITPAVSMRNAAQDLGMHFCIEDVWGGDVTAAAVSHVAASAFPEYLMHTSFFNDWTNEHVAGYQPRSRNGRGAAPTGPGLGITVDRSLLGAPVASFS</sequence>
<dbReference type="GO" id="GO:0003824">
    <property type="term" value="F:catalytic activity"/>
    <property type="evidence" value="ECO:0007669"/>
    <property type="project" value="UniProtKB-ARBA"/>
</dbReference>
<dbReference type="Pfam" id="PF02746">
    <property type="entry name" value="MR_MLE_N"/>
    <property type="match status" value="1"/>
</dbReference>
<dbReference type="Gene3D" id="3.20.20.120">
    <property type="entry name" value="Enolase-like C-terminal domain"/>
    <property type="match status" value="1"/>
</dbReference>
<dbReference type="SFLD" id="SFLDS00001">
    <property type="entry name" value="Enolase"/>
    <property type="match status" value="1"/>
</dbReference>
<comment type="cofactor">
    <cofactor evidence="1">
        <name>Mg(2+)</name>
        <dbReference type="ChEBI" id="CHEBI:18420"/>
    </cofactor>
</comment>
<gene>
    <name evidence="6" type="ORF">EFR84_30035</name>
</gene>
<comment type="similarity">
    <text evidence="2">Belongs to the mandelate racemase/muconate lactonizing enzyme family.</text>
</comment>
<proteinExistence type="inferred from homology"/>
<dbReference type="InterPro" id="IPR036849">
    <property type="entry name" value="Enolase-like_C_sf"/>
</dbReference>
<reference evidence="6 7" key="1">
    <citation type="submission" date="2018-11" db="EMBL/GenBank/DDBJ databases">
        <title>Rhizobium chutanense sp. nov., isolated from root nodules of Phaseolus vulgaris in China.</title>
        <authorList>
            <person name="Huo Y."/>
        </authorList>
    </citation>
    <scope>NUCLEOTIDE SEQUENCE [LARGE SCALE GENOMIC DNA]</scope>
    <source>
        <strain evidence="6 7">C16</strain>
    </source>
</reference>
<keyword evidence="4" id="KW-0460">Magnesium</keyword>
<dbReference type="Pfam" id="PF13378">
    <property type="entry name" value="MR_MLE_C"/>
    <property type="match status" value="1"/>
</dbReference>
<evidence type="ECO:0000256" key="1">
    <source>
        <dbReference type="ARBA" id="ARBA00001946"/>
    </source>
</evidence>
<dbReference type="Proteomes" id="UP000278081">
    <property type="component" value="Unassembled WGS sequence"/>
</dbReference>
<dbReference type="SUPFAM" id="SSF51604">
    <property type="entry name" value="Enolase C-terminal domain-like"/>
    <property type="match status" value="1"/>
</dbReference>
<protein>
    <submittedName>
        <fullName evidence="6">Mandelate racemase</fullName>
    </submittedName>
</protein>
<evidence type="ECO:0000256" key="2">
    <source>
        <dbReference type="ARBA" id="ARBA00008031"/>
    </source>
</evidence>
<evidence type="ECO:0000313" key="7">
    <source>
        <dbReference type="Proteomes" id="UP000278081"/>
    </source>
</evidence>
<keyword evidence="3" id="KW-0479">Metal-binding</keyword>
<dbReference type="Gene3D" id="3.30.390.10">
    <property type="entry name" value="Enolase-like, N-terminal domain"/>
    <property type="match status" value="1"/>
</dbReference>
<evidence type="ECO:0000313" key="6">
    <source>
        <dbReference type="EMBL" id="RUL97769.1"/>
    </source>
</evidence>
<dbReference type="PANTHER" id="PTHR48080">
    <property type="entry name" value="D-GALACTONATE DEHYDRATASE-RELATED"/>
    <property type="match status" value="1"/>
</dbReference>
<feature type="domain" description="Mandelate racemase/muconate lactonizing enzyme C-terminal" evidence="5">
    <location>
        <begin position="147"/>
        <end position="239"/>
    </location>
</feature>
<name>A0A3S0Q540_9HYPH</name>
<dbReference type="InterPro" id="IPR034593">
    <property type="entry name" value="DgoD-like"/>
</dbReference>
<evidence type="ECO:0000256" key="4">
    <source>
        <dbReference type="ARBA" id="ARBA00022842"/>
    </source>
</evidence>
<dbReference type="InterPro" id="IPR029065">
    <property type="entry name" value="Enolase_C-like"/>
</dbReference>
<evidence type="ECO:0000259" key="5">
    <source>
        <dbReference type="SMART" id="SM00922"/>
    </source>
</evidence>
<dbReference type="SFLD" id="SFLDG00180">
    <property type="entry name" value="muconate_cycloisomerase"/>
    <property type="match status" value="1"/>
</dbReference>
<evidence type="ECO:0000256" key="3">
    <source>
        <dbReference type="ARBA" id="ARBA00022723"/>
    </source>
</evidence>
<dbReference type="InterPro" id="IPR029017">
    <property type="entry name" value="Enolase-like_N"/>
</dbReference>
<dbReference type="SMART" id="SM00922">
    <property type="entry name" value="MR_MLE"/>
    <property type="match status" value="1"/>
</dbReference>
<accession>A0A3S0Q540</accession>
<dbReference type="InterPro" id="IPR013341">
    <property type="entry name" value="Mandelate_racemase_N_dom"/>
</dbReference>
<dbReference type="GO" id="GO:0046872">
    <property type="term" value="F:metal ion binding"/>
    <property type="evidence" value="ECO:0007669"/>
    <property type="project" value="UniProtKB-KW"/>
</dbReference>
<dbReference type="EMBL" id="RJTJ01000039">
    <property type="protein sequence ID" value="RUL97769.1"/>
    <property type="molecule type" value="Genomic_DNA"/>
</dbReference>
<dbReference type="AlphaFoldDB" id="A0A3S0Q540"/>
<dbReference type="OrthoDB" id="9775913at2"/>
<organism evidence="6 7">
    <name type="scientific">Rhizobium chutanense</name>
    <dbReference type="NCBI Taxonomy" id="2035448"/>
    <lineage>
        <taxon>Bacteria</taxon>
        <taxon>Pseudomonadati</taxon>
        <taxon>Pseudomonadota</taxon>
        <taxon>Alphaproteobacteria</taxon>
        <taxon>Hyphomicrobiales</taxon>
        <taxon>Rhizobiaceae</taxon>
        <taxon>Rhizobium/Agrobacterium group</taxon>
        <taxon>Rhizobium</taxon>
    </lineage>
</organism>
<dbReference type="SUPFAM" id="SSF54826">
    <property type="entry name" value="Enolase N-terminal domain-like"/>
    <property type="match status" value="1"/>
</dbReference>
<comment type="caution">
    <text evidence="6">The sequence shown here is derived from an EMBL/GenBank/DDBJ whole genome shotgun (WGS) entry which is preliminary data.</text>
</comment>